<dbReference type="RefSeq" id="WP_150651179.1">
    <property type="nucleotide sequence ID" value="NZ_CABVHJ010000010.1"/>
</dbReference>
<dbReference type="Proteomes" id="UP000327167">
    <property type="component" value="Unassembled WGS sequence"/>
</dbReference>
<dbReference type="SUPFAM" id="SSF53448">
    <property type="entry name" value="Nucleotide-diphospho-sugar transferases"/>
    <property type="match status" value="1"/>
</dbReference>
<protein>
    <recommendedName>
        <fullName evidence="5">Glycosyltransferase 2-like domain-containing protein</fullName>
    </recommendedName>
</protein>
<keyword evidence="2" id="KW-0472">Membrane</keyword>
<proteinExistence type="inferred from homology"/>
<sequence>MTSQLSVSSVCAVIITYHPELESLKVLVNSLAPQVESIVIVDNGSSESLSNFAVAQSHIENLSVLSLGENFGIGYAQNVGIEYAQKAGVKYVALFDQDSCPEQGMISTLCAAAADIQSAGVKLAAVAPCYKDTQGGVLSTFVRVGVFGFKRIALVSDGRPIEADFLISSGSLIPISTITDIGGVDASLFIDHVDTEWCFRAKARGYKLYGISNAIMLHSLGDHRIRFWFLRWRTVPYHSPFRYYYMFRNSLLLQRRSYMPFNWKMADFCRCIRAALFFGIFSSSRISCLAMMIKGIKDGIAGVTGKLQ</sequence>
<evidence type="ECO:0000313" key="7">
    <source>
        <dbReference type="Proteomes" id="UP000327167"/>
    </source>
</evidence>
<organism evidence="6 7">
    <name type="scientific">Pseudomonas fluorescens</name>
    <dbReference type="NCBI Taxonomy" id="294"/>
    <lineage>
        <taxon>Bacteria</taxon>
        <taxon>Pseudomonadati</taxon>
        <taxon>Pseudomonadota</taxon>
        <taxon>Gammaproteobacteria</taxon>
        <taxon>Pseudomonadales</taxon>
        <taxon>Pseudomonadaceae</taxon>
        <taxon>Pseudomonas</taxon>
    </lineage>
</organism>
<accession>A0A5E6UIQ8</accession>
<gene>
    <name evidence="6" type="ORF">PS655_03444</name>
</gene>
<comment type="similarity">
    <text evidence="1">Belongs to the glycosyltransferase 2 family.</text>
</comment>
<name>A0A5E6UIQ8_PSEFL</name>
<dbReference type="PANTHER" id="PTHR43179">
    <property type="entry name" value="RHAMNOSYLTRANSFERASE WBBL"/>
    <property type="match status" value="1"/>
</dbReference>
<evidence type="ECO:0000313" key="6">
    <source>
        <dbReference type="EMBL" id="VVN03074.1"/>
    </source>
</evidence>
<dbReference type="GO" id="GO:0016757">
    <property type="term" value="F:glycosyltransferase activity"/>
    <property type="evidence" value="ECO:0007669"/>
    <property type="project" value="UniProtKB-KW"/>
</dbReference>
<dbReference type="InterPro" id="IPR001173">
    <property type="entry name" value="Glyco_trans_2-like"/>
</dbReference>
<feature type="domain" description="Glycosyltransferase 2-like" evidence="5">
    <location>
        <begin position="13"/>
        <end position="140"/>
    </location>
</feature>
<dbReference type="PANTHER" id="PTHR43179:SF12">
    <property type="entry name" value="GALACTOFURANOSYLTRANSFERASE GLFT2"/>
    <property type="match status" value="1"/>
</dbReference>
<evidence type="ECO:0000259" key="5">
    <source>
        <dbReference type="Pfam" id="PF00535"/>
    </source>
</evidence>
<reference evidence="6 7" key="1">
    <citation type="submission" date="2019-09" db="EMBL/GenBank/DDBJ databases">
        <authorList>
            <person name="Chandra G."/>
            <person name="Truman W A."/>
        </authorList>
    </citation>
    <scope>NUCLEOTIDE SEQUENCE [LARGE SCALE GENOMIC DNA]</scope>
    <source>
        <strain evidence="6">PS655</strain>
    </source>
</reference>
<keyword evidence="3" id="KW-0328">Glycosyltransferase</keyword>
<dbReference type="Pfam" id="PF00535">
    <property type="entry name" value="Glycos_transf_2"/>
    <property type="match status" value="1"/>
</dbReference>
<keyword evidence="2" id="KW-1003">Cell membrane</keyword>
<evidence type="ECO:0000256" key="2">
    <source>
        <dbReference type="ARBA" id="ARBA00022519"/>
    </source>
</evidence>
<dbReference type="EMBL" id="CABVHJ010000010">
    <property type="protein sequence ID" value="VVN03074.1"/>
    <property type="molecule type" value="Genomic_DNA"/>
</dbReference>
<keyword evidence="4" id="KW-0808">Transferase</keyword>
<dbReference type="InterPro" id="IPR006446">
    <property type="entry name" value="RhaTrfase"/>
</dbReference>
<dbReference type="AlphaFoldDB" id="A0A5E6UIQ8"/>
<dbReference type="NCBIfam" id="TIGR01556">
    <property type="entry name" value="rhamnosyltran"/>
    <property type="match status" value="1"/>
</dbReference>
<dbReference type="Gene3D" id="3.90.550.10">
    <property type="entry name" value="Spore Coat Polysaccharide Biosynthesis Protein SpsA, Chain A"/>
    <property type="match status" value="1"/>
</dbReference>
<evidence type="ECO:0000256" key="3">
    <source>
        <dbReference type="ARBA" id="ARBA00022676"/>
    </source>
</evidence>
<evidence type="ECO:0000256" key="4">
    <source>
        <dbReference type="ARBA" id="ARBA00022679"/>
    </source>
</evidence>
<dbReference type="CDD" id="cd02526">
    <property type="entry name" value="GT2_RfbF_like"/>
    <property type="match status" value="1"/>
</dbReference>
<dbReference type="InterPro" id="IPR029044">
    <property type="entry name" value="Nucleotide-diphossugar_trans"/>
</dbReference>
<keyword evidence="2" id="KW-0997">Cell inner membrane</keyword>
<evidence type="ECO:0000256" key="1">
    <source>
        <dbReference type="ARBA" id="ARBA00006739"/>
    </source>
</evidence>